<comment type="subunit">
    <text evidence="7">NDH-1 is composed of 14 different subunits. Subunits NuoA, H, J, K, L, M, N constitute the membrane sector of the complex.</text>
</comment>
<comment type="subcellular location">
    <subcellularLocation>
        <location evidence="7">Cell membrane</location>
        <topology evidence="7">Multi-pass membrane protein</topology>
    </subcellularLocation>
    <subcellularLocation>
        <location evidence="1">Membrane</location>
        <topology evidence="1">Multi-pass membrane protein</topology>
    </subcellularLocation>
</comment>
<proteinExistence type="inferred from homology"/>
<dbReference type="EC" id="7.1.1.-" evidence="7"/>
<dbReference type="PANTHER" id="PTHR11434:SF16">
    <property type="entry name" value="NADH-UBIQUINONE OXIDOREDUCTASE CHAIN 4L"/>
    <property type="match status" value="1"/>
</dbReference>
<feature type="region of interest" description="Disordered" evidence="8">
    <location>
        <begin position="118"/>
        <end position="174"/>
    </location>
</feature>
<feature type="transmembrane region" description="Helical" evidence="7">
    <location>
        <begin position="76"/>
        <end position="97"/>
    </location>
</feature>
<keyword evidence="7" id="KW-1278">Translocase</keyword>
<dbReference type="NCBIfam" id="NF004320">
    <property type="entry name" value="PRK05715.1-2"/>
    <property type="match status" value="1"/>
</dbReference>
<comment type="similarity">
    <text evidence="2 7">Belongs to the complex I subunit 4L family.</text>
</comment>
<protein>
    <recommendedName>
        <fullName evidence="7">NADH-quinone oxidoreductase subunit K</fullName>
        <ecNumber evidence="7">7.1.1.-</ecNumber>
    </recommendedName>
    <alternativeName>
        <fullName evidence="7">NADH dehydrogenase I subunit K</fullName>
    </alternativeName>
    <alternativeName>
        <fullName evidence="7">NDH-1 subunit K</fullName>
    </alternativeName>
</protein>
<comment type="function">
    <text evidence="7">NDH-1 shuttles electrons from NADH, via FMN and iron-sulfur (Fe-S) centers, to quinones in the respiratory chain. The immediate electron acceptor for the enzyme in this species is believed to be a menaquinone. Couples the redox reaction to proton translocation (for every two electrons transferred, four hydrogen ions are translocated across the cytoplasmic membrane), and thus conserves the redox energy in a proton gradient.</text>
</comment>
<evidence type="ECO:0000256" key="6">
    <source>
        <dbReference type="ARBA" id="ARBA00023136"/>
    </source>
</evidence>
<keyword evidence="3 7" id="KW-0813">Transport</keyword>
<accession>A0ABQ4EXF0</accession>
<evidence type="ECO:0000256" key="8">
    <source>
        <dbReference type="SAM" id="MobiDB-lite"/>
    </source>
</evidence>
<evidence type="ECO:0000256" key="2">
    <source>
        <dbReference type="ARBA" id="ARBA00010519"/>
    </source>
</evidence>
<feature type="transmembrane region" description="Helical" evidence="7">
    <location>
        <begin position="29"/>
        <end position="48"/>
    </location>
</feature>
<feature type="transmembrane region" description="Helical" evidence="7">
    <location>
        <begin position="6"/>
        <end position="22"/>
    </location>
</feature>
<keyword evidence="4 7" id="KW-0812">Transmembrane</keyword>
<dbReference type="Proteomes" id="UP000621500">
    <property type="component" value="Unassembled WGS sequence"/>
</dbReference>
<keyword evidence="10" id="KW-1185">Reference proteome</keyword>
<evidence type="ECO:0000256" key="7">
    <source>
        <dbReference type="HAMAP-Rule" id="MF_01456"/>
    </source>
</evidence>
<evidence type="ECO:0000256" key="4">
    <source>
        <dbReference type="ARBA" id="ARBA00022692"/>
    </source>
</evidence>
<keyword evidence="7" id="KW-1003">Cell membrane</keyword>
<evidence type="ECO:0000313" key="9">
    <source>
        <dbReference type="EMBL" id="GIG99324.1"/>
    </source>
</evidence>
<keyword evidence="6 7" id="KW-0472">Membrane</keyword>
<dbReference type="InterPro" id="IPR001133">
    <property type="entry name" value="NADH_UbQ_OxRdtase_chain4L/K"/>
</dbReference>
<reference evidence="9 10" key="1">
    <citation type="submission" date="2021-01" db="EMBL/GenBank/DDBJ databases">
        <title>Whole genome shotgun sequence of Plantactinospora mayteni NBRC 109088.</title>
        <authorList>
            <person name="Komaki H."/>
            <person name="Tamura T."/>
        </authorList>
    </citation>
    <scope>NUCLEOTIDE SEQUENCE [LARGE SCALE GENOMIC DNA]</scope>
    <source>
        <strain evidence="9 10">NBRC 109088</strain>
    </source>
</reference>
<gene>
    <name evidence="7" type="primary">nuoK</name>
    <name evidence="9" type="ORF">Pma05_58970</name>
</gene>
<evidence type="ECO:0000256" key="1">
    <source>
        <dbReference type="ARBA" id="ARBA00004141"/>
    </source>
</evidence>
<dbReference type="RefSeq" id="WP_203860700.1">
    <property type="nucleotide sequence ID" value="NZ_BAAAZQ010000012.1"/>
</dbReference>
<dbReference type="Pfam" id="PF00420">
    <property type="entry name" value="Oxidored_q2"/>
    <property type="match status" value="1"/>
</dbReference>
<comment type="catalytic activity">
    <reaction evidence="7">
        <text>a quinone + NADH + 5 H(+)(in) = a quinol + NAD(+) + 4 H(+)(out)</text>
        <dbReference type="Rhea" id="RHEA:57888"/>
        <dbReference type="ChEBI" id="CHEBI:15378"/>
        <dbReference type="ChEBI" id="CHEBI:24646"/>
        <dbReference type="ChEBI" id="CHEBI:57540"/>
        <dbReference type="ChEBI" id="CHEBI:57945"/>
        <dbReference type="ChEBI" id="CHEBI:132124"/>
    </reaction>
</comment>
<feature type="compositionally biased region" description="Low complexity" evidence="8">
    <location>
        <begin position="128"/>
        <end position="159"/>
    </location>
</feature>
<keyword evidence="7" id="KW-0874">Quinone</keyword>
<dbReference type="PANTHER" id="PTHR11434">
    <property type="entry name" value="NADH-UBIQUINONE OXIDOREDUCTASE SUBUNIT ND4L"/>
    <property type="match status" value="1"/>
</dbReference>
<sequence length="174" mass="17192">MRPAIPYVVAALLFGLGVYGVLRRRNAVLVLMAVELMLNAVNLLLVTADAAPLHRALGTPAPGADGVTPLPLTGQVFTLFVIVIAAAEVGVGLAIVLQLYRLRGTVAVDDVRLDTHTPDAGPQAIVSAPARAGTAATAGPATGAKRAPGASESPGTAGPAGPPGSAGPATGAAR</sequence>
<dbReference type="HAMAP" id="MF_01456">
    <property type="entry name" value="NDH1_NuoK"/>
    <property type="match status" value="1"/>
</dbReference>
<evidence type="ECO:0000256" key="3">
    <source>
        <dbReference type="ARBA" id="ARBA00022448"/>
    </source>
</evidence>
<organism evidence="9 10">
    <name type="scientific">Plantactinospora mayteni</name>
    <dbReference type="NCBI Taxonomy" id="566021"/>
    <lineage>
        <taxon>Bacteria</taxon>
        <taxon>Bacillati</taxon>
        <taxon>Actinomycetota</taxon>
        <taxon>Actinomycetes</taxon>
        <taxon>Micromonosporales</taxon>
        <taxon>Micromonosporaceae</taxon>
        <taxon>Plantactinospora</taxon>
    </lineage>
</organism>
<keyword evidence="7" id="KW-0520">NAD</keyword>
<comment type="caution">
    <text evidence="9">The sequence shown here is derived from an EMBL/GenBank/DDBJ whole genome shotgun (WGS) entry which is preliminary data.</text>
</comment>
<keyword evidence="5 7" id="KW-1133">Transmembrane helix</keyword>
<dbReference type="Gene3D" id="1.10.287.3510">
    <property type="match status" value="1"/>
</dbReference>
<evidence type="ECO:0000313" key="10">
    <source>
        <dbReference type="Proteomes" id="UP000621500"/>
    </source>
</evidence>
<dbReference type="InterPro" id="IPR039428">
    <property type="entry name" value="NUOK/Mnh_C1-like"/>
</dbReference>
<dbReference type="EMBL" id="BONX01000044">
    <property type="protein sequence ID" value="GIG99324.1"/>
    <property type="molecule type" value="Genomic_DNA"/>
</dbReference>
<name>A0ABQ4EXF0_9ACTN</name>
<evidence type="ECO:0000256" key="5">
    <source>
        <dbReference type="ARBA" id="ARBA00022989"/>
    </source>
</evidence>